<dbReference type="InterPro" id="IPR050789">
    <property type="entry name" value="Diverse_Enzym_Activities"/>
</dbReference>
<dbReference type="Gene3D" id="3.40.710.10">
    <property type="entry name" value="DD-peptidase/beta-lactamase superfamily"/>
    <property type="match status" value="1"/>
</dbReference>
<dbReference type="PANTHER" id="PTHR43283">
    <property type="entry name" value="BETA-LACTAMASE-RELATED"/>
    <property type="match status" value="1"/>
</dbReference>
<dbReference type="EMBL" id="CP002869">
    <property type="protein sequence ID" value="AEI44748.1"/>
    <property type="molecule type" value="Genomic_DNA"/>
</dbReference>
<dbReference type="PATRIC" id="fig|1036673.3.peg.5789"/>
<proteinExistence type="predicted"/>
<dbReference type="InterPro" id="IPR012338">
    <property type="entry name" value="Beta-lactam/transpept-like"/>
</dbReference>
<evidence type="ECO:0000313" key="2">
    <source>
        <dbReference type="EMBL" id="AEI44748.1"/>
    </source>
</evidence>
<dbReference type="MEROPS" id="S12.A23"/>
<feature type="domain" description="Beta-lactamase-related" evidence="1">
    <location>
        <begin position="54"/>
        <end position="328"/>
    </location>
</feature>
<dbReference type="Proteomes" id="UP000006620">
    <property type="component" value="Chromosome"/>
</dbReference>
<dbReference type="AlphaFoldDB" id="F8FK67"/>
<dbReference type="InterPro" id="IPR001466">
    <property type="entry name" value="Beta-lactam-related"/>
</dbReference>
<reference evidence="3" key="1">
    <citation type="submission" date="2011-06" db="EMBL/GenBank/DDBJ databases">
        <title>Complete genome sequence of Paenibacillus mucilaginosus KNP414.</title>
        <authorList>
            <person name="Wang J."/>
            <person name="Hu S."/>
            <person name="Hu X."/>
            <person name="Zhang B."/>
            <person name="Dong D."/>
            <person name="Zhang S."/>
            <person name="Zhao K."/>
            <person name="Wu D."/>
        </authorList>
    </citation>
    <scope>NUCLEOTIDE SEQUENCE [LARGE SCALE GENOMIC DNA]</scope>
    <source>
        <strain evidence="3">KNP414</strain>
    </source>
</reference>
<reference evidence="2 3" key="2">
    <citation type="journal article" date="2013" name="Genome Announc.">
        <title>Genome Sequence of Growth-Improving Paenibacillus mucilaginosus Strain KNP414.</title>
        <authorList>
            <person name="Lu J.J."/>
            <person name="Wang J.F."/>
            <person name="Hu X.F."/>
        </authorList>
    </citation>
    <scope>NUCLEOTIDE SEQUENCE [LARGE SCALE GENOMIC DNA]</scope>
    <source>
        <strain evidence="2 3">KNP414</strain>
    </source>
</reference>
<name>F8FK67_PAEMK</name>
<organism evidence="2 3">
    <name type="scientific">Paenibacillus mucilaginosus (strain KNP414)</name>
    <dbReference type="NCBI Taxonomy" id="1036673"/>
    <lineage>
        <taxon>Bacteria</taxon>
        <taxon>Bacillati</taxon>
        <taxon>Bacillota</taxon>
        <taxon>Bacilli</taxon>
        <taxon>Bacillales</taxon>
        <taxon>Paenibacillaceae</taxon>
        <taxon>Paenibacillus</taxon>
    </lineage>
</organism>
<dbReference type="PANTHER" id="PTHR43283:SF7">
    <property type="entry name" value="BETA-LACTAMASE-RELATED DOMAIN-CONTAINING PROTEIN"/>
    <property type="match status" value="1"/>
</dbReference>
<dbReference type="SUPFAM" id="SSF56601">
    <property type="entry name" value="beta-lactamase/transpeptidase-like"/>
    <property type="match status" value="1"/>
</dbReference>
<gene>
    <name evidence="2" type="ordered locus">KNP414_06226</name>
</gene>
<accession>F8FK67</accession>
<evidence type="ECO:0000259" key="1">
    <source>
        <dbReference type="Pfam" id="PF00144"/>
    </source>
</evidence>
<dbReference type="Pfam" id="PF00144">
    <property type="entry name" value="Beta-lactamase"/>
    <property type="match status" value="1"/>
</dbReference>
<dbReference type="HOGENOM" id="CLU_030169_1_0_9"/>
<evidence type="ECO:0000313" key="3">
    <source>
        <dbReference type="Proteomes" id="UP000006620"/>
    </source>
</evidence>
<dbReference type="KEGG" id="pms:KNP414_06226"/>
<protein>
    <recommendedName>
        <fullName evidence="1">Beta-lactamase-related domain-containing protein</fullName>
    </recommendedName>
</protein>
<sequence>MRGSITMGGSIMNRNDAHAAEWQAADPAALNMDPDKLAGLDLLIPSEYGNIHGIVIVKNGYIAYERYDRGCGPEDAHHMTSVTKSILSALIGMAIDDGSIQHVDQKVLDFFPEYVPDAADELKRDITLRHLLTMTAPYPFEEWHEPLEQMCRQPDWVKYALDLLGRGGRIGAFQYSTAGAHLLSAIISRSTGRSAREFANERLFHPLGMRSIPDYDMKSFGFDDLFGHGVRGWVKDPGHHSAGGWGLTLTPRDMARFGLLYLNRGMWNHRQVIPETWIAESTAPNPNNYGYLWWLHEENGMRAYSALGDGGNLICCVPEKNLVAAIASAFIPHSRDRWTLMKEHILPAALD</sequence>